<organism evidence="1">
    <name type="scientific">Haptolina ericina</name>
    <dbReference type="NCBI Taxonomy" id="156174"/>
    <lineage>
        <taxon>Eukaryota</taxon>
        <taxon>Haptista</taxon>
        <taxon>Haptophyta</taxon>
        <taxon>Prymnesiophyceae</taxon>
        <taxon>Prymnesiales</taxon>
        <taxon>Prymnesiaceae</taxon>
        <taxon>Haptolina</taxon>
    </lineage>
</organism>
<name>A0A7S3EWX5_9EUKA</name>
<dbReference type="EMBL" id="HBHX01024948">
    <property type="protein sequence ID" value="CAE0113238.1"/>
    <property type="molecule type" value="Transcribed_RNA"/>
</dbReference>
<gene>
    <name evidence="1" type="ORF">HERI1096_LOCUS13898</name>
</gene>
<sequence>MRAKRHPYRFILARAWMDPTLPSACSHPSFEWQAAPHIGFSPKVTNLGLVPPEEIERDAFEVDQDQFGIYVGAGGLIACVDADWALDGVSVRAAEANGD</sequence>
<dbReference type="AlphaFoldDB" id="A0A7S3EWX5"/>
<proteinExistence type="predicted"/>
<protein>
    <submittedName>
        <fullName evidence="1">Uncharacterized protein</fullName>
    </submittedName>
</protein>
<evidence type="ECO:0000313" key="1">
    <source>
        <dbReference type="EMBL" id="CAE0113238.1"/>
    </source>
</evidence>
<reference evidence="1" key="1">
    <citation type="submission" date="2021-01" db="EMBL/GenBank/DDBJ databases">
        <authorList>
            <person name="Corre E."/>
            <person name="Pelletier E."/>
            <person name="Niang G."/>
            <person name="Scheremetjew M."/>
            <person name="Finn R."/>
            <person name="Kale V."/>
            <person name="Holt S."/>
            <person name="Cochrane G."/>
            <person name="Meng A."/>
            <person name="Brown T."/>
            <person name="Cohen L."/>
        </authorList>
    </citation>
    <scope>NUCLEOTIDE SEQUENCE</scope>
    <source>
        <strain evidence="1">CCMP281</strain>
    </source>
</reference>
<accession>A0A7S3EWX5</accession>